<dbReference type="EMBL" id="CP063169">
    <property type="protein sequence ID" value="QOR71483.1"/>
    <property type="molecule type" value="Genomic_DNA"/>
</dbReference>
<sequence length="187" mass="20260">MTAMTTQAPGLPHGRPLTRADLDALDPDDGHRYELIDGVLIVSPAPRHIHQRALGNLHLVLRAAATDAVEVLFAPFDVALADDTVMQPDLLVAEREAFTARDLPTAPLLAIEVLSPSTRGIDLLLKKDRLERAGCANYWVVDPDEPSVTAWALAEGAFRQVARAIGEEGFEVADPFPIRFTPASLIV</sequence>
<dbReference type="CDD" id="cd06260">
    <property type="entry name" value="DUF820-like"/>
    <property type="match status" value="1"/>
</dbReference>
<keyword evidence="2" id="KW-0540">Nuclease</keyword>
<evidence type="ECO:0000259" key="1">
    <source>
        <dbReference type="Pfam" id="PF05685"/>
    </source>
</evidence>
<dbReference type="Gene3D" id="3.90.1570.10">
    <property type="entry name" value="tt1808, chain A"/>
    <property type="match status" value="1"/>
</dbReference>
<keyword evidence="3" id="KW-1185">Reference proteome</keyword>
<dbReference type="InterPro" id="IPR012296">
    <property type="entry name" value="Nuclease_put_TT1808"/>
</dbReference>
<dbReference type="InterPro" id="IPR008538">
    <property type="entry name" value="Uma2"/>
</dbReference>
<reference evidence="2 3" key="1">
    <citation type="submission" date="2020-10" db="EMBL/GenBank/DDBJ databases">
        <title>Haloactinobacterium sp. RN3S43, a bacterium isolated from saline soil.</title>
        <authorList>
            <person name="Sun J.-Q."/>
        </authorList>
    </citation>
    <scope>NUCLEOTIDE SEQUENCE [LARGE SCALE GENOMIC DNA]</scope>
    <source>
        <strain evidence="2 3">RN3S43</strain>
    </source>
</reference>
<dbReference type="InterPro" id="IPR011335">
    <property type="entry name" value="Restrct_endonuc-II-like"/>
</dbReference>
<dbReference type="KEGG" id="halt:IM660_04110"/>
<accession>A0A7M1SXX6</accession>
<organism evidence="2 3">
    <name type="scientific">Ruania alkalisoli</name>
    <dbReference type="NCBI Taxonomy" id="2779775"/>
    <lineage>
        <taxon>Bacteria</taxon>
        <taxon>Bacillati</taxon>
        <taxon>Actinomycetota</taxon>
        <taxon>Actinomycetes</taxon>
        <taxon>Micrococcales</taxon>
        <taxon>Ruaniaceae</taxon>
        <taxon>Ruania</taxon>
    </lineage>
</organism>
<protein>
    <submittedName>
        <fullName evidence="2">Uma2 family endonuclease</fullName>
    </submittedName>
</protein>
<dbReference type="AlphaFoldDB" id="A0A7M1SXX6"/>
<proteinExistence type="predicted"/>
<evidence type="ECO:0000313" key="2">
    <source>
        <dbReference type="EMBL" id="QOR71483.1"/>
    </source>
</evidence>
<name>A0A7M1SXX6_9MICO</name>
<dbReference type="SUPFAM" id="SSF52980">
    <property type="entry name" value="Restriction endonuclease-like"/>
    <property type="match status" value="1"/>
</dbReference>
<gene>
    <name evidence="2" type="ORF">IM660_04110</name>
</gene>
<dbReference type="PANTHER" id="PTHR34107:SF4">
    <property type="entry name" value="SLL1222 PROTEIN"/>
    <property type="match status" value="1"/>
</dbReference>
<dbReference type="Proteomes" id="UP000593758">
    <property type="component" value="Chromosome"/>
</dbReference>
<dbReference type="PANTHER" id="PTHR34107">
    <property type="entry name" value="SLL0198 PROTEIN-RELATED"/>
    <property type="match status" value="1"/>
</dbReference>
<dbReference type="GO" id="GO:0004519">
    <property type="term" value="F:endonuclease activity"/>
    <property type="evidence" value="ECO:0007669"/>
    <property type="project" value="UniProtKB-KW"/>
</dbReference>
<dbReference type="Pfam" id="PF05685">
    <property type="entry name" value="Uma2"/>
    <property type="match status" value="1"/>
</dbReference>
<feature type="domain" description="Putative restriction endonuclease" evidence="1">
    <location>
        <begin position="22"/>
        <end position="176"/>
    </location>
</feature>
<keyword evidence="2" id="KW-0378">Hydrolase</keyword>
<keyword evidence="2" id="KW-0255">Endonuclease</keyword>
<evidence type="ECO:0000313" key="3">
    <source>
        <dbReference type="Proteomes" id="UP000593758"/>
    </source>
</evidence>